<comment type="caution">
    <text evidence="1">The sequence shown here is derived from an EMBL/GenBank/DDBJ whole genome shotgun (WGS) entry which is preliminary data.</text>
</comment>
<organism evidence="1 2">
    <name type="scientific">Pseudaeromonas paramecii</name>
    <dbReference type="NCBI Taxonomy" id="2138166"/>
    <lineage>
        <taxon>Bacteria</taxon>
        <taxon>Pseudomonadati</taxon>
        <taxon>Pseudomonadota</taxon>
        <taxon>Gammaproteobacteria</taxon>
        <taxon>Aeromonadales</taxon>
        <taxon>Aeromonadaceae</taxon>
        <taxon>Pseudaeromonas</taxon>
    </lineage>
</organism>
<dbReference type="RefSeq" id="WP_345009286.1">
    <property type="nucleotide sequence ID" value="NZ_BAABFC010000001.1"/>
</dbReference>
<proteinExistence type="predicted"/>
<dbReference type="Proteomes" id="UP001501321">
    <property type="component" value="Unassembled WGS sequence"/>
</dbReference>
<gene>
    <name evidence="1" type="ORF">GCM10023095_02670</name>
</gene>
<evidence type="ECO:0008006" key="3">
    <source>
        <dbReference type="Google" id="ProtNLM"/>
    </source>
</evidence>
<accession>A0ABP8PX34</accession>
<evidence type="ECO:0000313" key="1">
    <source>
        <dbReference type="EMBL" id="GAA4493070.1"/>
    </source>
</evidence>
<reference evidence="2" key="1">
    <citation type="journal article" date="2019" name="Int. J. Syst. Evol. Microbiol.">
        <title>The Global Catalogue of Microorganisms (GCM) 10K type strain sequencing project: providing services to taxonomists for standard genome sequencing and annotation.</title>
        <authorList>
            <consortium name="The Broad Institute Genomics Platform"/>
            <consortium name="The Broad Institute Genome Sequencing Center for Infectious Disease"/>
            <person name="Wu L."/>
            <person name="Ma J."/>
        </authorList>
    </citation>
    <scope>NUCLEOTIDE SEQUENCE [LARGE SCALE GENOMIC DNA]</scope>
    <source>
        <strain evidence="2">JCM 32226</strain>
    </source>
</reference>
<dbReference type="EMBL" id="BAABFC010000001">
    <property type="protein sequence ID" value="GAA4493070.1"/>
    <property type="molecule type" value="Genomic_DNA"/>
</dbReference>
<name>A0ABP8PX34_9GAMM</name>
<evidence type="ECO:0000313" key="2">
    <source>
        <dbReference type="Proteomes" id="UP001501321"/>
    </source>
</evidence>
<keyword evidence="2" id="KW-1185">Reference proteome</keyword>
<protein>
    <recommendedName>
        <fullName evidence="3">LysM domain-containing protein</fullName>
    </recommendedName>
</protein>
<sequence>MVSWGLLLAGLLLPIQQQGVMAEQSWVTVSRSALPYAPQPQALSLFTDNSSLQPLEVQATDTGWRILFRERIRGPVNLYLDEAVPPAVEAPKAAPNASRGPAVCYRVTRSSDTLWRAGQSLTVAGEDPYLMVLALFASNKERLGNDPDGLRLGDELLCPSAEVLSYFTNMDTPTRRNLYRRLEAYGRRLQR</sequence>